<dbReference type="HAMAP" id="MF_02060">
    <property type="entry name" value="tRNA_methyltr_TrmH"/>
    <property type="match status" value="1"/>
</dbReference>
<evidence type="ECO:0000259" key="8">
    <source>
        <dbReference type="Pfam" id="PF00588"/>
    </source>
</evidence>
<dbReference type="PANTHER" id="PTHR43453">
    <property type="entry name" value="RRNA METHYLASE-LIKE"/>
    <property type="match status" value="1"/>
</dbReference>
<evidence type="ECO:0000256" key="3">
    <source>
        <dbReference type="ARBA" id="ARBA00022679"/>
    </source>
</evidence>
<comment type="caution">
    <text evidence="7">Lacks conserved residue(s) required for the propagation of feature annotation.</text>
</comment>
<protein>
    <recommendedName>
        <fullName evidence="7">tRNA (guanosine(18)-2'-O)-methyltransferase</fullName>
        <ecNumber evidence="7">2.1.1.34</ecNumber>
    </recommendedName>
    <alternativeName>
        <fullName evidence="7">tRNA [Gm18] methyltransferase</fullName>
    </alternativeName>
</protein>
<dbReference type="InterPro" id="IPR029026">
    <property type="entry name" value="tRNA_m1G_MTases_N"/>
</dbReference>
<evidence type="ECO:0000256" key="1">
    <source>
        <dbReference type="ARBA" id="ARBA00022555"/>
    </source>
</evidence>
<keyword evidence="5 7" id="KW-0819">tRNA processing</keyword>
<dbReference type="Proteomes" id="UP000035213">
    <property type="component" value="Chromosome"/>
</dbReference>
<dbReference type="GO" id="GO:0000049">
    <property type="term" value="F:tRNA binding"/>
    <property type="evidence" value="ECO:0007669"/>
    <property type="project" value="UniProtKB-UniRule"/>
</dbReference>
<name>A0A0G3M6V9_CHRGL</name>
<dbReference type="AlphaFoldDB" id="A0A0G3M6V9"/>
<evidence type="ECO:0000256" key="2">
    <source>
        <dbReference type="ARBA" id="ARBA00022603"/>
    </source>
</evidence>
<dbReference type="KEGG" id="cgn:OK18_12280"/>
<dbReference type="EC" id="2.1.1.34" evidence="7"/>
<dbReference type="InterPro" id="IPR029028">
    <property type="entry name" value="Alpha/beta_knot_MTases"/>
</dbReference>
<reference evidence="9 10" key="1">
    <citation type="submission" date="2014-11" db="EMBL/GenBank/DDBJ databases">
        <authorList>
            <person name="Park G.-S."/>
            <person name="Hong S.-J."/>
            <person name="Jung B.K."/>
            <person name="Khan A.R."/>
            <person name="Kwak Y."/>
            <person name="Shin J.-H."/>
        </authorList>
    </citation>
    <scope>NUCLEOTIDE SEQUENCE [LARGE SCALE GENOMIC DNA]</scope>
    <source>
        <strain evidence="9 10">DSM 27622</strain>
    </source>
</reference>
<comment type="similarity">
    <text evidence="7">Belongs to the class IV-like SAM-binding methyltransferase superfamily. RNA methyltransferase TrmH family.</text>
</comment>
<gene>
    <name evidence="7" type="primary">trmH</name>
    <name evidence="9" type="ORF">OK18_12280</name>
</gene>
<dbReference type="GO" id="GO:0002938">
    <property type="term" value="P:tRNA guanine ribose methylation"/>
    <property type="evidence" value="ECO:0007669"/>
    <property type="project" value="UniProtKB-UniRule"/>
</dbReference>
<accession>A0A0G3M6V9</accession>
<dbReference type="STRING" id="1324352.OK18_12280"/>
<dbReference type="SUPFAM" id="SSF75217">
    <property type="entry name" value="alpha/beta knot"/>
    <property type="match status" value="1"/>
</dbReference>
<proteinExistence type="inferred from homology"/>
<dbReference type="PANTHER" id="PTHR43453:SF1">
    <property type="entry name" value="TRNA_RRNA METHYLTRANSFERASE SPOU TYPE DOMAIN-CONTAINING PROTEIN"/>
    <property type="match status" value="1"/>
</dbReference>
<dbReference type="EMBL" id="CP009928">
    <property type="protein sequence ID" value="AKK74921.1"/>
    <property type="molecule type" value="Genomic_DNA"/>
</dbReference>
<feature type="binding site" evidence="7">
    <location>
        <position position="161"/>
    </location>
    <ligand>
        <name>S-adenosyl-L-methionine</name>
        <dbReference type="ChEBI" id="CHEBI:59789"/>
    </ligand>
</feature>
<comment type="function">
    <text evidence="7">Catalyzes the 2'-O methylation of guanosine at position 18 in tRNA.</text>
</comment>
<comment type="catalytic activity">
    <reaction evidence="7">
        <text>guanosine(18) in tRNA + S-adenosyl-L-methionine = 2'-O-methylguanosine(18) in tRNA + S-adenosyl-L-homocysteine + H(+)</text>
        <dbReference type="Rhea" id="RHEA:20077"/>
        <dbReference type="Rhea" id="RHEA-COMP:10190"/>
        <dbReference type="Rhea" id="RHEA-COMP:10192"/>
        <dbReference type="ChEBI" id="CHEBI:15378"/>
        <dbReference type="ChEBI" id="CHEBI:57856"/>
        <dbReference type="ChEBI" id="CHEBI:59789"/>
        <dbReference type="ChEBI" id="CHEBI:74269"/>
        <dbReference type="ChEBI" id="CHEBI:74445"/>
        <dbReference type="EC" id="2.1.1.34"/>
    </reaction>
</comment>
<evidence type="ECO:0000256" key="7">
    <source>
        <dbReference type="HAMAP-Rule" id="MF_02060"/>
    </source>
</evidence>
<evidence type="ECO:0000256" key="4">
    <source>
        <dbReference type="ARBA" id="ARBA00022691"/>
    </source>
</evidence>
<keyword evidence="6 7" id="KW-0694">RNA-binding</keyword>
<evidence type="ECO:0000313" key="9">
    <source>
        <dbReference type="EMBL" id="AKK74921.1"/>
    </source>
</evidence>
<feature type="domain" description="tRNA/rRNA methyltransferase SpoU type" evidence="8">
    <location>
        <begin position="45"/>
        <end position="181"/>
    </location>
</feature>
<dbReference type="Gene3D" id="3.40.1280.10">
    <property type="match status" value="1"/>
</dbReference>
<dbReference type="Pfam" id="PF00588">
    <property type="entry name" value="SpoU_methylase"/>
    <property type="match status" value="1"/>
</dbReference>
<dbReference type="GO" id="GO:0141100">
    <property type="term" value="F:tRNA (guanine(18)-2'-O)-methyltransferase activity"/>
    <property type="evidence" value="ECO:0007669"/>
    <property type="project" value="UniProtKB-UniRule"/>
</dbReference>
<dbReference type="InterPro" id="IPR033671">
    <property type="entry name" value="TrmH"/>
</dbReference>
<organism evidence="9 10">
    <name type="scientific">Chryseobacterium gallinarum</name>
    <dbReference type="NCBI Taxonomy" id="1324352"/>
    <lineage>
        <taxon>Bacteria</taxon>
        <taxon>Pseudomonadati</taxon>
        <taxon>Bacteroidota</taxon>
        <taxon>Flavobacteriia</taxon>
        <taxon>Flavobacteriales</taxon>
        <taxon>Weeksellaceae</taxon>
        <taxon>Chryseobacterium group</taxon>
        <taxon>Chryseobacterium</taxon>
    </lineage>
</organism>
<keyword evidence="1 7" id="KW-0820">tRNA-binding</keyword>
<keyword evidence="2 7" id="KW-0489">Methyltransferase</keyword>
<sequence length="232" mass="26900">MEKNNSMKMKGLVQTFEYLKQFLTEERLAKIEHFSRESSDFVLPVVEDIYQFRNAAAIVRSVEACGFHKVVALQEEYSFEPNLRVTKGADTWVEVEKLPRSMESFQKIKDRGYKIVAVSLENNAKMLPDYEITEPIALVFGTEMEGVSQEILDFADETLAIPMYGFTRSFNVSVAASICMYELKQKLIKSDIDYKLNEEKLVRMKILWAVNSIRSGQQIFDKYLKENSIDWK</sequence>
<dbReference type="PATRIC" id="fig|1324352.5.peg.2555"/>
<keyword evidence="4 7" id="KW-0949">S-adenosyl-L-methionine</keyword>
<keyword evidence="3 7" id="KW-0808">Transferase</keyword>
<dbReference type="InterPro" id="IPR001537">
    <property type="entry name" value="SpoU_MeTrfase"/>
</dbReference>
<evidence type="ECO:0000313" key="10">
    <source>
        <dbReference type="Proteomes" id="UP000035213"/>
    </source>
</evidence>
<evidence type="ECO:0000256" key="5">
    <source>
        <dbReference type="ARBA" id="ARBA00022694"/>
    </source>
</evidence>
<dbReference type="CDD" id="cd18092">
    <property type="entry name" value="SpoU-like_TrmH"/>
    <property type="match status" value="1"/>
</dbReference>
<evidence type="ECO:0000256" key="6">
    <source>
        <dbReference type="ARBA" id="ARBA00022884"/>
    </source>
</evidence>